<feature type="domain" description="DAD" evidence="3">
    <location>
        <begin position="888"/>
        <end position="919"/>
    </location>
</feature>
<dbReference type="InterPro" id="IPR010473">
    <property type="entry name" value="GTPase-bd"/>
</dbReference>
<dbReference type="GO" id="GO:0030036">
    <property type="term" value="P:actin cytoskeleton organization"/>
    <property type="evidence" value="ECO:0007669"/>
    <property type="project" value="InterPro"/>
</dbReference>
<proteinExistence type="predicted"/>
<evidence type="ECO:0000313" key="7">
    <source>
        <dbReference type="Proteomes" id="UP000694419"/>
    </source>
</evidence>
<dbReference type="GO" id="GO:0031267">
    <property type="term" value="F:small GTPase binding"/>
    <property type="evidence" value="ECO:0007669"/>
    <property type="project" value="InterPro"/>
</dbReference>
<dbReference type="InterPro" id="IPR010472">
    <property type="entry name" value="FH3_dom"/>
</dbReference>
<dbReference type="Gene3D" id="1.25.10.10">
    <property type="entry name" value="Leucine-rich Repeat Variant"/>
    <property type="match status" value="1"/>
</dbReference>
<dbReference type="PROSITE" id="PS51231">
    <property type="entry name" value="DAD"/>
    <property type="match status" value="1"/>
</dbReference>
<dbReference type="PROSITE" id="PS51444">
    <property type="entry name" value="FH2"/>
    <property type="match status" value="1"/>
</dbReference>
<dbReference type="InterPro" id="IPR014768">
    <property type="entry name" value="GBD/FH3_dom"/>
</dbReference>
<evidence type="ECO:0000256" key="2">
    <source>
        <dbReference type="SAM" id="MobiDB-lite"/>
    </source>
</evidence>
<dbReference type="Pfam" id="PF06367">
    <property type="entry name" value="Drf_FH3"/>
    <property type="match status" value="1"/>
</dbReference>
<organism evidence="6 7">
    <name type="scientific">Calidris pygmaea</name>
    <name type="common">Spoon-billed sandpiper</name>
    <dbReference type="NCBI Taxonomy" id="425635"/>
    <lineage>
        <taxon>Eukaryota</taxon>
        <taxon>Metazoa</taxon>
        <taxon>Chordata</taxon>
        <taxon>Craniata</taxon>
        <taxon>Vertebrata</taxon>
        <taxon>Euteleostomi</taxon>
        <taxon>Archelosauria</taxon>
        <taxon>Archosauria</taxon>
        <taxon>Dinosauria</taxon>
        <taxon>Saurischia</taxon>
        <taxon>Theropoda</taxon>
        <taxon>Coelurosauria</taxon>
        <taxon>Aves</taxon>
        <taxon>Neognathae</taxon>
        <taxon>Neoaves</taxon>
        <taxon>Charadriiformes</taxon>
        <taxon>Scolopacidae</taxon>
        <taxon>Calidris</taxon>
    </lineage>
</organism>
<dbReference type="Gene3D" id="1.20.58.2220">
    <property type="entry name" value="Formin, FH2 domain"/>
    <property type="match status" value="1"/>
</dbReference>
<dbReference type="PROSITE" id="PS51232">
    <property type="entry name" value="GBD_FH3"/>
    <property type="match status" value="1"/>
</dbReference>
<dbReference type="Ensembl" id="ENSCPGT00000021801.1">
    <property type="protein sequence ID" value="ENSCPGP00000019895.1"/>
    <property type="gene ID" value="ENSCPGG00000012954.1"/>
</dbReference>
<dbReference type="FunFam" id="1.25.10.10:FF:000012">
    <property type="entry name" value="Dishevelled associated activator of morphogenesis 2"/>
    <property type="match status" value="1"/>
</dbReference>
<keyword evidence="1" id="KW-0175">Coiled coil</keyword>
<sequence>MAPRKRSGRGLSFIFCCFRSSDHPEITYRLRNDSSFALQTMEPTLPMPPVEELDVMFTELVDELDLTDKHREAMFALPAEKKWQIYCSKKKDQEENKGATSWPEFYIDQLNSMAARKSLIALEKEDEEERNKTIESLKTALRTKPMRFVTRFIDLDGLSCILNFLKSMDYETAESRIHTSLIGCIKALMNNSLGRAHVLAHSESINVIAQSLSTENIKTKVAVLEIMGAVCLVPGGHKKVLEAMLHYQKYASERTRFQTLINDLDKSTGRYRDEVSLKTAIMSFINAVLSQGAGVESLDFRLHLRYEFLMLGIQPVIDKLREHENSTLDRHLDFFEMLRNEDELEFAKRFELVHIDTKSATQMFELTRKRLTHTEAYPHFMSILHHCLQMPYKRSSNTVQYWLLLDRIVQQIVIQMLTCFSSRSHGAVSEHTELQQKLEKKERECDAKAQEKEEMMQTLNKMKEKLEKESSEHKQVKQQVADLTAQLHEMSRNKLAGTVWTDIDDTKVFKILDLEDLERTFSAYQRQQKEDAIDDTLSSRHKVKELSVIDGRRAQNCNILLSRLKLSNDEIKRAILTMDEQEDLPKDMLEQLLKFVPEKGDIDLLEEHKHELDRMAKADRFLFEMSRINHYQQRLQSLYFKKKFAERVAEVKPKVEAIRAGSKAVLQSSSLQQLLEVVLAFGNYMNKGQRGNAFGFKISSLNKIADTKSSIDKNITLLHYLITVVEKKYPKVLHLHEELRDIPQAAKVNMTELEKEINTLRSGLRAVETELDFQKSQVQQTGDKFVAVVSQFITLASFSFSDVEDLLTEAKELFSKAVKHFGEDTDKMQPDEFFGIFDQFLQAVTEAKQENENMRRRKEEEERRARMEAQLKEQRERERKARKAKESGEEGGEFDDLVSALRSGEVFDKDLSKLKRNRKRIANQLADSGRERPVTKLNF</sequence>
<dbReference type="InterPro" id="IPR011989">
    <property type="entry name" value="ARM-like"/>
</dbReference>
<feature type="domain" description="GBD/FH3" evidence="4">
    <location>
        <begin position="45"/>
        <end position="420"/>
    </location>
</feature>
<evidence type="ECO:0000313" key="6">
    <source>
        <dbReference type="Ensembl" id="ENSCPGP00000019895.1"/>
    </source>
</evidence>
<feature type="coiled-coil region" evidence="1">
    <location>
        <begin position="424"/>
        <end position="493"/>
    </location>
</feature>
<feature type="domain" description="FH2" evidence="5">
    <location>
        <begin position="472"/>
        <end position="870"/>
    </location>
</feature>
<evidence type="ECO:0000259" key="5">
    <source>
        <dbReference type="PROSITE" id="PS51444"/>
    </source>
</evidence>
<dbReference type="SUPFAM" id="SSF48371">
    <property type="entry name" value="ARM repeat"/>
    <property type="match status" value="1"/>
</dbReference>
<feature type="compositionally biased region" description="Basic and acidic residues" evidence="2">
    <location>
        <begin position="848"/>
        <end position="888"/>
    </location>
</feature>
<protein>
    <submittedName>
        <fullName evidence="6">Dishevelled associated activator of morphogenesis 1</fullName>
    </submittedName>
</protein>
<dbReference type="InterPro" id="IPR016024">
    <property type="entry name" value="ARM-type_fold"/>
</dbReference>
<dbReference type="SUPFAM" id="SSF101447">
    <property type="entry name" value="Formin homology 2 domain (FH2 domain)"/>
    <property type="match status" value="1"/>
</dbReference>
<dbReference type="InterPro" id="IPR042201">
    <property type="entry name" value="FH2_Formin_sf"/>
</dbReference>
<accession>A0A8C3KBG5</accession>
<dbReference type="GO" id="GO:0003779">
    <property type="term" value="F:actin binding"/>
    <property type="evidence" value="ECO:0007669"/>
    <property type="project" value="InterPro"/>
</dbReference>
<keyword evidence="7" id="KW-1185">Reference proteome</keyword>
<dbReference type="AlphaFoldDB" id="A0A8C3KBG5"/>
<dbReference type="FunFam" id="1.20.58.2220:FF:000002">
    <property type="entry name" value="Dishevelled associated activator of morphogenesis 1"/>
    <property type="match status" value="1"/>
</dbReference>
<dbReference type="InterPro" id="IPR015425">
    <property type="entry name" value="FH2_Formin"/>
</dbReference>
<dbReference type="Pfam" id="PF02181">
    <property type="entry name" value="FH2"/>
    <property type="match status" value="1"/>
</dbReference>
<dbReference type="Pfam" id="PF06371">
    <property type="entry name" value="Drf_GBD"/>
    <property type="match status" value="1"/>
</dbReference>
<feature type="region of interest" description="Disordered" evidence="2">
    <location>
        <begin position="848"/>
        <end position="895"/>
    </location>
</feature>
<dbReference type="PANTHER" id="PTHR45725:SF16">
    <property type="entry name" value="DISHEVELED-ASSOCIATED ACTIVATOR OF MORPHOGENESIS 1"/>
    <property type="match status" value="1"/>
</dbReference>
<evidence type="ECO:0000256" key="1">
    <source>
        <dbReference type="SAM" id="Coils"/>
    </source>
</evidence>
<dbReference type="InterPro" id="IPR014767">
    <property type="entry name" value="DAD_dom"/>
</dbReference>
<dbReference type="SMART" id="SM00498">
    <property type="entry name" value="FH2"/>
    <property type="match status" value="1"/>
</dbReference>
<evidence type="ECO:0000259" key="3">
    <source>
        <dbReference type="PROSITE" id="PS51231"/>
    </source>
</evidence>
<dbReference type="SMART" id="SM01140">
    <property type="entry name" value="Drf_GBD"/>
    <property type="match status" value="1"/>
</dbReference>
<dbReference type="Gene3D" id="1.10.238.150">
    <property type="entry name" value="Formin, FH3 diaphanous domain"/>
    <property type="match status" value="1"/>
</dbReference>
<reference evidence="6" key="2">
    <citation type="submission" date="2025-09" db="UniProtKB">
        <authorList>
            <consortium name="Ensembl"/>
        </authorList>
    </citation>
    <scope>IDENTIFICATION</scope>
</reference>
<dbReference type="Proteomes" id="UP000694419">
    <property type="component" value="Unplaced"/>
</dbReference>
<dbReference type="PANTHER" id="PTHR45725">
    <property type="entry name" value="FORMIN HOMOLOGY 2 FAMILY MEMBER"/>
    <property type="match status" value="1"/>
</dbReference>
<reference evidence="6" key="1">
    <citation type="submission" date="2025-08" db="UniProtKB">
        <authorList>
            <consortium name="Ensembl"/>
        </authorList>
    </citation>
    <scope>IDENTIFICATION</scope>
</reference>
<dbReference type="SMART" id="SM01139">
    <property type="entry name" value="Drf_FH3"/>
    <property type="match status" value="1"/>
</dbReference>
<evidence type="ECO:0000259" key="4">
    <source>
        <dbReference type="PROSITE" id="PS51232"/>
    </source>
</evidence>
<dbReference type="InterPro" id="IPR051425">
    <property type="entry name" value="Formin_Homology"/>
</dbReference>
<dbReference type="GO" id="GO:0001725">
    <property type="term" value="C:stress fiber"/>
    <property type="evidence" value="ECO:0007669"/>
    <property type="project" value="TreeGrafter"/>
</dbReference>
<name>A0A8C3KBG5_9CHAR</name>